<comment type="caution">
    <text evidence="4">The sequence shown here is derived from an EMBL/GenBank/DDBJ whole genome shotgun (WGS) entry which is preliminary data.</text>
</comment>
<dbReference type="EMBL" id="JAIWYP010000013">
    <property type="protein sequence ID" value="KAH3716967.1"/>
    <property type="molecule type" value="Genomic_DNA"/>
</dbReference>
<gene>
    <name evidence="4" type="ORF">DPMN_059703</name>
</gene>
<dbReference type="PROSITE" id="PS50119">
    <property type="entry name" value="ZF_BBOX"/>
    <property type="match status" value="1"/>
</dbReference>
<evidence type="ECO:0000256" key="2">
    <source>
        <dbReference type="SAM" id="Coils"/>
    </source>
</evidence>
<name>A0A9D4C3Z1_DREPO</name>
<feature type="coiled-coil region" evidence="2">
    <location>
        <begin position="90"/>
        <end position="124"/>
    </location>
</feature>
<keyword evidence="1" id="KW-0862">Zinc</keyword>
<evidence type="ECO:0000313" key="5">
    <source>
        <dbReference type="Proteomes" id="UP000828390"/>
    </source>
</evidence>
<sequence>MRKILRELLTCSKHTSECVAFVCCEHNEVLCNMCSMTEHRKCESFETIEKLVRRGNPEVNSDAVKDRVSTDKDDIGQPTLNKLDVVLGKMENCKEYVKLQKNELELEEKRKKECLNSVQQLLEELFSVLEKQTLAQLNYALETINTLDNNIATTVRTLKTKQTILSDIGKYAQNTHVFLQCCKLNDFLKKMEDGVTTYGAVAKSKTKMPAVSVEGLMNETVDHFSKLLSLK</sequence>
<keyword evidence="2" id="KW-0175">Coiled coil</keyword>
<feature type="domain" description="B box-type" evidence="3">
    <location>
        <begin position="6"/>
        <end position="40"/>
    </location>
</feature>
<keyword evidence="5" id="KW-1185">Reference proteome</keyword>
<reference evidence="4" key="1">
    <citation type="journal article" date="2019" name="bioRxiv">
        <title>The Genome of the Zebra Mussel, Dreissena polymorpha: A Resource for Invasive Species Research.</title>
        <authorList>
            <person name="McCartney M.A."/>
            <person name="Auch B."/>
            <person name="Kono T."/>
            <person name="Mallez S."/>
            <person name="Zhang Y."/>
            <person name="Obille A."/>
            <person name="Becker A."/>
            <person name="Abrahante J.E."/>
            <person name="Garbe J."/>
            <person name="Badalamenti J.P."/>
            <person name="Herman A."/>
            <person name="Mangelson H."/>
            <person name="Liachko I."/>
            <person name="Sullivan S."/>
            <person name="Sone E.D."/>
            <person name="Koren S."/>
            <person name="Silverstein K.A.T."/>
            <person name="Beckman K.B."/>
            <person name="Gohl D.M."/>
        </authorList>
    </citation>
    <scope>NUCLEOTIDE SEQUENCE</scope>
    <source>
        <strain evidence="4">Duluth1</strain>
        <tissue evidence="4">Whole animal</tissue>
    </source>
</reference>
<organism evidence="4 5">
    <name type="scientific">Dreissena polymorpha</name>
    <name type="common">Zebra mussel</name>
    <name type="synonym">Mytilus polymorpha</name>
    <dbReference type="NCBI Taxonomy" id="45954"/>
    <lineage>
        <taxon>Eukaryota</taxon>
        <taxon>Metazoa</taxon>
        <taxon>Spiralia</taxon>
        <taxon>Lophotrochozoa</taxon>
        <taxon>Mollusca</taxon>
        <taxon>Bivalvia</taxon>
        <taxon>Autobranchia</taxon>
        <taxon>Heteroconchia</taxon>
        <taxon>Euheterodonta</taxon>
        <taxon>Imparidentia</taxon>
        <taxon>Neoheterodontei</taxon>
        <taxon>Myida</taxon>
        <taxon>Dreissenoidea</taxon>
        <taxon>Dreissenidae</taxon>
        <taxon>Dreissena</taxon>
    </lineage>
</organism>
<proteinExistence type="predicted"/>
<reference evidence="4" key="2">
    <citation type="submission" date="2020-11" db="EMBL/GenBank/DDBJ databases">
        <authorList>
            <person name="McCartney M.A."/>
            <person name="Auch B."/>
            <person name="Kono T."/>
            <person name="Mallez S."/>
            <person name="Becker A."/>
            <person name="Gohl D.M."/>
            <person name="Silverstein K.A.T."/>
            <person name="Koren S."/>
            <person name="Bechman K.B."/>
            <person name="Herman A."/>
            <person name="Abrahante J.E."/>
            <person name="Garbe J."/>
        </authorList>
    </citation>
    <scope>NUCLEOTIDE SEQUENCE</scope>
    <source>
        <strain evidence="4">Duluth1</strain>
        <tissue evidence="4">Whole animal</tissue>
    </source>
</reference>
<accession>A0A9D4C3Z1</accession>
<dbReference type="SUPFAM" id="SSF57845">
    <property type="entry name" value="B-box zinc-binding domain"/>
    <property type="match status" value="1"/>
</dbReference>
<dbReference type="GO" id="GO:0008270">
    <property type="term" value="F:zinc ion binding"/>
    <property type="evidence" value="ECO:0007669"/>
    <property type="project" value="UniProtKB-KW"/>
</dbReference>
<dbReference type="InterPro" id="IPR000315">
    <property type="entry name" value="Znf_B-box"/>
</dbReference>
<keyword evidence="1" id="KW-0479">Metal-binding</keyword>
<evidence type="ECO:0000313" key="4">
    <source>
        <dbReference type="EMBL" id="KAH3716967.1"/>
    </source>
</evidence>
<dbReference type="Proteomes" id="UP000828390">
    <property type="component" value="Unassembled WGS sequence"/>
</dbReference>
<protein>
    <recommendedName>
        <fullName evidence="3">B box-type domain-containing protein</fullName>
    </recommendedName>
</protein>
<keyword evidence="1" id="KW-0863">Zinc-finger</keyword>
<evidence type="ECO:0000259" key="3">
    <source>
        <dbReference type="PROSITE" id="PS50119"/>
    </source>
</evidence>
<dbReference type="AlphaFoldDB" id="A0A9D4C3Z1"/>
<evidence type="ECO:0000256" key="1">
    <source>
        <dbReference type="PROSITE-ProRule" id="PRU00024"/>
    </source>
</evidence>